<evidence type="ECO:0000256" key="1">
    <source>
        <dbReference type="SAM" id="MobiDB-lite"/>
    </source>
</evidence>
<accession>A0A5N4CB22</accession>
<sequence length="473" mass="51874">MSVPQIRVEEAERAAPPPDDHLRSLKALTEKLRLETRRPSYLEWQARLEEQTWSFPRPAAEQGGCAEEEPLLPPRAPRQRPPPSGRASQAGGPQSAGKLEGFESIDEAIAWLRKELVSAVPFLSLHLRPSVCPFLCLHLSLPLPYLCPSQLHIFPFHQGCPWPSPRPLLESRSHTILSELLRGPLDCDCPSFSLKPSHPAVHPSCQPVLVHGPPPLGAMRDGRAVWGEHRAELAWAQPITALLMLSSEHGLWAEPWRLSQKLTQKLGWEGIQVELMRALGVRLGAGGYRSAYEKWVGVQSCVSITQGTVTGLGHGGVSAEPGMMLVTCCPACPARPGRTCPPAIKGQLPSRASSNSWAHGLGRGLLGLSGRILKTKSPWGLRVLMGHVRGEEGWTQGGQDGPWKLLFKFLRLNCFDLQTNIWGWTWASGFSKTPQVLPKRSQGVCWLRGGQWTRSGTIVADVWGNTPQAGRGC</sequence>
<organism evidence="2 3">
    <name type="scientific">Camelus dromedarius</name>
    <name type="common">Dromedary</name>
    <name type="synonym">Arabian camel</name>
    <dbReference type="NCBI Taxonomy" id="9838"/>
    <lineage>
        <taxon>Eukaryota</taxon>
        <taxon>Metazoa</taxon>
        <taxon>Chordata</taxon>
        <taxon>Craniata</taxon>
        <taxon>Vertebrata</taxon>
        <taxon>Euteleostomi</taxon>
        <taxon>Mammalia</taxon>
        <taxon>Eutheria</taxon>
        <taxon>Laurasiatheria</taxon>
        <taxon>Artiodactyla</taxon>
        <taxon>Tylopoda</taxon>
        <taxon>Camelidae</taxon>
        <taxon>Camelus</taxon>
    </lineage>
</organism>
<feature type="region of interest" description="Disordered" evidence="1">
    <location>
        <begin position="1"/>
        <end position="24"/>
    </location>
</feature>
<evidence type="ECO:0000313" key="3">
    <source>
        <dbReference type="Proteomes" id="UP000299084"/>
    </source>
</evidence>
<evidence type="ECO:0000313" key="2">
    <source>
        <dbReference type="EMBL" id="KAB1255950.1"/>
    </source>
</evidence>
<comment type="caution">
    <text evidence="2">The sequence shown here is derived from an EMBL/GenBank/DDBJ whole genome shotgun (WGS) entry which is preliminary data.</text>
</comment>
<feature type="compositionally biased region" description="Basic and acidic residues" evidence="1">
    <location>
        <begin position="7"/>
        <end position="24"/>
    </location>
</feature>
<dbReference type="EMBL" id="JWIN03000031">
    <property type="protein sequence ID" value="KAB1255950.1"/>
    <property type="molecule type" value="Genomic_DNA"/>
</dbReference>
<gene>
    <name evidence="2" type="ORF">Cadr_000029568</name>
</gene>
<feature type="compositionally biased region" description="Pro residues" evidence="1">
    <location>
        <begin position="71"/>
        <end position="84"/>
    </location>
</feature>
<feature type="region of interest" description="Disordered" evidence="1">
    <location>
        <begin position="54"/>
        <end position="98"/>
    </location>
</feature>
<dbReference type="PANTHER" id="PTHR32289">
    <property type="entry name" value="PROTEIN FAM167A"/>
    <property type="match status" value="1"/>
</dbReference>
<keyword evidence="3" id="KW-1185">Reference proteome</keyword>
<dbReference type="AlphaFoldDB" id="A0A5N4CB22"/>
<protein>
    <submittedName>
        <fullName evidence="2">Protein FAM167A</fullName>
    </submittedName>
</protein>
<dbReference type="PANTHER" id="PTHR32289:SF3">
    <property type="entry name" value="PROTEIN FAM167A"/>
    <property type="match status" value="1"/>
</dbReference>
<dbReference type="Proteomes" id="UP000299084">
    <property type="component" value="Unassembled WGS sequence"/>
</dbReference>
<reference evidence="2 3" key="1">
    <citation type="journal article" date="2019" name="Mol. Ecol. Resour.">
        <title>Improving Illumina assemblies with Hi-C and long reads: an example with the North African dromedary.</title>
        <authorList>
            <person name="Elbers J.P."/>
            <person name="Rogers M.F."/>
            <person name="Perelman P.L."/>
            <person name="Proskuryakova A.A."/>
            <person name="Serdyukova N.A."/>
            <person name="Johnson W.E."/>
            <person name="Horin P."/>
            <person name="Corander J."/>
            <person name="Murphy D."/>
            <person name="Burger P.A."/>
        </authorList>
    </citation>
    <scope>NUCLEOTIDE SEQUENCE [LARGE SCALE GENOMIC DNA]</scope>
    <source>
        <strain evidence="2">Drom800</strain>
        <tissue evidence="2">Blood</tissue>
    </source>
</reference>
<proteinExistence type="predicted"/>
<dbReference type="STRING" id="9838.ENSCDRP00005014733"/>
<dbReference type="InterPro" id="IPR051771">
    <property type="entry name" value="FAM167_domain"/>
</dbReference>
<name>A0A5N4CB22_CAMDR</name>